<keyword evidence="2" id="KW-1185">Reference proteome</keyword>
<comment type="caution">
    <text evidence="1">The sequence shown here is derived from an EMBL/GenBank/DDBJ whole genome shotgun (WGS) entry which is preliminary data.</text>
</comment>
<dbReference type="EMBL" id="VJMJ01000213">
    <property type="protein sequence ID" value="KAF0726612.1"/>
    <property type="molecule type" value="Genomic_DNA"/>
</dbReference>
<evidence type="ECO:0000313" key="1">
    <source>
        <dbReference type="EMBL" id="KAF0726612.1"/>
    </source>
</evidence>
<reference evidence="1 2" key="1">
    <citation type="submission" date="2019-07" db="EMBL/GenBank/DDBJ databases">
        <title>Genomics analysis of Aphanomyces spp. identifies a new class of oomycete effector associated with host adaptation.</title>
        <authorList>
            <person name="Gaulin E."/>
        </authorList>
    </citation>
    <scope>NUCLEOTIDE SEQUENCE [LARGE SCALE GENOMIC DNA]</scope>
    <source>
        <strain evidence="1 2">ATCC 201684</strain>
    </source>
</reference>
<name>A0A6G0WHF2_9STRA</name>
<sequence>MVQLEIQFVQNLTPVSVLLNDVQLSQHHGYSNRVHWKYCAQLLSFEWPAVHWMNLGHCTHAAQQREPNIATNLRLFLNVMFN</sequence>
<gene>
    <name evidence="1" type="ORF">Ae201684_015233</name>
</gene>
<organism evidence="1 2">
    <name type="scientific">Aphanomyces euteiches</name>
    <dbReference type="NCBI Taxonomy" id="100861"/>
    <lineage>
        <taxon>Eukaryota</taxon>
        <taxon>Sar</taxon>
        <taxon>Stramenopiles</taxon>
        <taxon>Oomycota</taxon>
        <taxon>Saprolegniomycetes</taxon>
        <taxon>Saprolegniales</taxon>
        <taxon>Verrucalvaceae</taxon>
        <taxon>Aphanomyces</taxon>
    </lineage>
</organism>
<proteinExistence type="predicted"/>
<dbReference type="AlphaFoldDB" id="A0A6G0WHF2"/>
<dbReference type="Proteomes" id="UP000481153">
    <property type="component" value="Unassembled WGS sequence"/>
</dbReference>
<evidence type="ECO:0000313" key="2">
    <source>
        <dbReference type="Proteomes" id="UP000481153"/>
    </source>
</evidence>
<protein>
    <submittedName>
        <fullName evidence="1">Uncharacterized protein</fullName>
    </submittedName>
</protein>
<accession>A0A6G0WHF2</accession>